<dbReference type="AlphaFoldDB" id="A0A0Q9YHL7"/>
<organism evidence="2">
    <name type="scientific">Candidatus Berkiella cookevillensis</name>
    <dbReference type="NCBI Taxonomy" id="437022"/>
    <lineage>
        <taxon>Bacteria</taxon>
        <taxon>Pseudomonadati</taxon>
        <taxon>Pseudomonadota</taxon>
        <taxon>Gammaproteobacteria</taxon>
        <taxon>Candidatus Berkiellales</taxon>
        <taxon>Candidatus Berkiellaceae</taxon>
        <taxon>Candidatus Berkiella</taxon>
    </lineage>
</organism>
<protein>
    <submittedName>
        <fullName evidence="2">Uncharacterized protein</fullName>
    </submittedName>
</protein>
<name>A0A0Q9YHL7_9GAMM</name>
<gene>
    <name evidence="2" type="ORF">CC99x_00330</name>
    <name evidence="3" type="ORF">CC99x_005280</name>
</gene>
<evidence type="ECO:0000313" key="3">
    <source>
        <dbReference type="EMBL" id="MCS5708313.1"/>
    </source>
</evidence>
<reference evidence="2" key="1">
    <citation type="submission" date="2015-09" db="EMBL/GenBank/DDBJ databases">
        <title>Draft Genome Sequences of Two Novel Amoeba-resistant Intranuclear Bacteria, Candidatus Berkiella cookevillensis and Candidatus Berkiella aquae.</title>
        <authorList>
            <person name="Mehari Y.T."/>
            <person name="Arivett B.A."/>
            <person name="Farone A.L."/>
            <person name="Gunderson J.H."/>
            <person name="Farone M.B."/>
        </authorList>
    </citation>
    <scope>NUCLEOTIDE SEQUENCE [LARGE SCALE GENOMIC DNA]</scope>
    <source>
        <strain evidence="2">CC99</strain>
    </source>
</reference>
<dbReference type="EMBL" id="LKHV02000001">
    <property type="protein sequence ID" value="MCS5708313.1"/>
    <property type="molecule type" value="Genomic_DNA"/>
</dbReference>
<keyword evidence="4" id="KW-1185">Reference proteome</keyword>
<evidence type="ECO:0000256" key="1">
    <source>
        <dbReference type="SAM" id="Phobius"/>
    </source>
</evidence>
<proteinExistence type="predicted"/>
<evidence type="ECO:0000313" key="4">
    <source>
        <dbReference type="Proteomes" id="UP000051494"/>
    </source>
</evidence>
<dbReference type="Proteomes" id="UP000051494">
    <property type="component" value="Unassembled WGS sequence"/>
</dbReference>
<dbReference type="STRING" id="437022.CC99x_00330"/>
<keyword evidence="1" id="KW-0472">Membrane</keyword>
<sequence>MIDTSSFSLDLALQNLSYAFTSLKALIVALSYVLGVGMVVRGLMMYRQLANVTMSSAQRGELAGPMVWIIVGVILVYFPRTLESSLTTVFATGDTAAASELIGYVTISGVERWREISEIIVNYMKLIGYIAFLRGWIILSKMGHSGSQPGSIGKGIVHIVGGVLLINVIDTVNLLARTFGLTV</sequence>
<dbReference type="RefSeq" id="WP_057622967.1">
    <property type="nucleotide sequence ID" value="NZ_LKHV02000001.1"/>
</dbReference>
<feature type="transmembrane region" description="Helical" evidence="1">
    <location>
        <begin position="16"/>
        <end position="40"/>
    </location>
</feature>
<comment type="caution">
    <text evidence="2">The sequence shown here is derived from an EMBL/GenBank/DDBJ whole genome shotgun (WGS) entry which is preliminary data.</text>
</comment>
<accession>A0A0Q9YHL7</accession>
<dbReference type="OrthoDB" id="5644612at2"/>
<reference evidence="3" key="3">
    <citation type="submission" date="2021-06" db="EMBL/GenBank/DDBJ databases">
        <title>Genomic Description and Analysis of Intracellular Bacteria, Candidatus Berkiella cookevillensis and Candidatus Berkiella aquae.</title>
        <authorList>
            <person name="Kidane D.T."/>
            <person name="Mehari Y.T."/>
            <person name="Rice F.C."/>
            <person name="Arivett B.A."/>
            <person name="Farone A.L."/>
            <person name="Berk S.G."/>
            <person name="Farone M.B."/>
        </authorList>
    </citation>
    <scope>NUCLEOTIDE SEQUENCE</scope>
    <source>
        <strain evidence="3">CC99</strain>
    </source>
</reference>
<keyword evidence="1" id="KW-1133">Transmembrane helix</keyword>
<feature type="transmembrane region" description="Helical" evidence="1">
    <location>
        <begin position="151"/>
        <end position="169"/>
    </location>
</feature>
<keyword evidence="1" id="KW-0812">Transmembrane</keyword>
<reference evidence="3" key="2">
    <citation type="journal article" date="2016" name="Genome Announc.">
        <title>Draft Genome Sequences of Two Novel Amoeba-Resistant Intranuclear Bacteria, 'Candidatus Berkiella cookevillensis' and 'Candidatus Berkiella aquae'.</title>
        <authorList>
            <person name="Mehari Y.T."/>
            <person name="Arivett B.A."/>
            <person name="Farone A.L."/>
            <person name="Gunderson J.H."/>
            <person name="Farone M.B."/>
        </authorList>
    </citation>
    <scope>NUCLEOTIDE SEQUENCE</scope>
    <source>
        <strain evidence="3">CC99</strain>
    </source>
</reference>
<dbReference type="EMBL" id="LKHV01000001">
    <property type="protein sequence ID" value="KRG20109.1"/>
    <property type="molecule type" value="Genomic_DNA"/>
</dbReference>
<feature type="transmembrane region" description="Helical" evidence="1">
    <location>
        <begin position="61"/>
        <end position="78"/>
    </location>
</feature>
<evidence type="ECO:0000313" key="2">
    <source>
        <dbReference type="EMBL" id="KRG20109.1"/>
    </source>
</evidence>
<feature type="transmembrane region" description="Helical" evidence="1">
    <location>
        <begin position="120"/>
        <end position="139"/>
    </location>
</feature>